<proteinExistence type="evidence at transcript level"/>
<dbReference type="InterPro" id="IPR036133">
    <property type="entry name" value="EB1_C_sf"/>
</dbReference>
<dbReference type="CDD" id="cd00014">
    <property type="entry name" value="CH_SF"/>
    <property type="match status" value="1"/>
</dbReference>
<dbReference type="PANTHER" id="PTHR10623">
    <property type="entry name" value="MICROTUBULE-ASSOCIATED PROTEIN RP/EB FAMILY MEMBER"/>
    <property type="match status" value="1"/>
</dbReference>
<dbReference type="Pfam" id="PF03271">
    <property type="entry name" value="EB1"/>
    <property type="match status" value="1"/>
</dbReference>
<evidence type="ECO:0000256" key="9">
    <source>
        <dbReference type="PROSITE-ProRule" id="PRU00576"/>
    </source>
</evidence>
<evidence type="ECO:0000256" key="1">
    <source>
        <dbReference type="ARBA" id="ARBA00004245"/>
    </source>
</evidence>
<organism evidence="12">
    <name type="scientific">Hyalomma excavatum</name>
    <dbReference type="NCBI Taxonomy" id="257692"/>
    <lineage>
        <taxon>Eukaryota</taxon>
        <taxon>Metazoa</taxon>
        <taxon>Ecdysozoa</taxon>
        <taxon>Arthropoda</taxon>
        <taxon>Chelicerata</taxon>
        <taxon>Arachnida</taxon>
        <taxon>Acari</taxon>
        <taxon>Parasitiformes</taxon>
        <taxon>Ixodida</taxon>
        <taxon>Ixodoidea</taxon>
        <taxon>Ixodidae</taxon>
        <taxon>Hyalomminae</taxon>
        <taxon>Hyalomma</taxon>
    </lineage>
</organism>
<dbReference type="InterPro" id="IPR004953">
    <property type="entry name" value="EB1_C"/>
</dbReference>
<evidence type="ECO:0000256" key="2">
    <source>
        <dbReference type="ARBA" id="ARBA00010729"/>
    </source>
</evidence>
<dbReference type="FunFam" id="1.20.5.1430:FF:000005">
    <property type="entry name" value="Eb1, isoform E"/>
    <property type="match status" value="1"/>
</dbReference>
<keyword evidence="7" id="KW-0206">Cytoskeleton</keyword>
<sequence length="283" mass="31567">MGEQGPLCVNVHATNATTENLSRHDMLNWVNDCLRTNYTKIEELCSGAAYCQFMDMLFPGCVTLKKVKFKTNLEHEYIQNFKLLQASFKKVGVDKNIPVDRLIKGRFQDNFEFVQWFKKFFDANYDGRPYDPVEARGNTSVIGTGGASGATSRIANNHKVAASRPVHATKPMTRNAPVAKPIGAATRITGSTGAGDPHRLEELTNQVAELKTTVDGLEKERDFYYGKLRDIEVLCQECEQKHGKSQVVDQILEILYATEEGFSVPEDYVEDGGPVAGGEEEEY</sequence>
<keyword evidence="3" id="KW-0963">Cytoplasm</keyword>
<evidence type="ECO:0000259" key="11">
    <source>
        <dbReference type="PROSITE" id="PS51230"/>
    </source>
</evidence>
<dbReference type="GO" id="GO:0005874">
    <property type="term" value="C:microtubule"/>
    <property type="evidence" value="ECO:0007669"/>
    <property type="project" value="UniProtKB-KW"/>
</dbReference>
<dbReference type="InterPro" id="IPR036872">
    <property type="entry name" value="CH_dom_sf"/>
</dbReference>
<keyword evidence="5 9" id="KW-0493">Microtubule</keyword>
<dbReference type="PROSITE" id="PS50021">
    <property type="entry name" value="CH"/>
    <property type="match status" value="1"/>
</dbReference>
<feature type="domain" description="EB1 C-terminal" evidence="11">
    <location>
        <begin position="192"/>
        <end position="264"/>
    </location>
</feature>
<dbReference type="PROSITE" id="PS51230">
    <property type="entry name" value="EB1_C"/>
    <property type="match status" value="1"/>
</dbReference>
<keyword evidence="8" id="KW-0131">Cell cycle</keyword>
<protein>
    <submittedName>
        <fullName evidence="12">Putative microtubule-binding protein</fullName>
    </submittedName>
</protein>
<dbReference type="AlphaFoldDB" id="A0A131XCX6"/>
<dbReference type="FunFam" id="1.10.418.10:FF:000007">
    <property type="entry name" value="Microtubule-associated protein, RP/EB family, member 2"/>
    <property type="match status" value="1"/>
</dbReference>
<evidence type="ECO:0000313" key="12">
    <source>
        <dbReference type="EMBL" id="JAP65043.1"/>
    </source>
</evidence>
<evidence type="ECO:0000256" key="3">
    <source>
        <dbReference type="ARBA" id="ARBA00022490"/>
    </source>
</evidence>
<dbReference type="Gene3D" id="1.10.418.10">
    <property type="entry name" value="Calponin-like domain"/>
    <property type="match status" value="1"/>
</dbReference>
<evidence type="ECO:0000256" key="7">
    <source>
        <dbReference type="ARBA" id="ARBA00023212"/>
    </source>
</evidence>
<dbReference type="SUPFAM" id="SSF140612">
    <property type="entry name" value="EB1 dimerisation domain-like"/>
    <property type="match status" value="1"/>
</dbReference>
<keyword evidence="4" id="KW-0132">Cell division</keyword>
<keyword evidence="6" id="KW-0498">Mitosis</keyword>
<accession>A0A131XCX6</accession>
<dbReference type="InterPro" id="IPR001715">
    <property type="entry name" value="CH_dom"/>
</dbReference>
<evidence type="ECO:0000259" key="10">
    <source>
        <dbReference type="PROSITE" id="PS50021"/>
    </source>
</evidence>
<dbReference type="Gene3D" id="1.20.5.1430">
    <property type="match status" value="1"/>
</dbReference>
<feature type="domain" description="Calponin-homology (CH)" evidence="10">
    <location>
        <begin position="20"/>
        <end position="122"/>
    </location>
</feature>
<dbReference type="EMBL" id="GEFH01003538">
    <property type="protein sequence ID" value="JAP65043.1"/>
    <property type="molecule type" value="mRNA"/>
</dbReference>
<dbReference type="Pfam" id="PF00307">
    <property type="entry name" value="CH"/>
    <property type="match status" value="1"/>
</dbReference>
<comment type="subcellular location">
    <subcellularLocation>
        <location evidence="1">Cytoplasm</location>
        <location evidence="1">Cytoskeleton</location>
    </subcellularLocation>
</comment>
<name>A0A131XCX6_9ACAR</name>
<dbReference type="GO" id="GO:0008017">
    <property type="term" value="F:microtubule binding"/>
    <property type="evidence" value="ECO:0007669"/>
    <property type="project" value="InterPro"/>
</dbReference>
<dbReference type="GO" id="GO:0051301">
    <property type="term" value="P:cell division"/>
    <property type="evidence" value="ECO:0007669"/>
    <property type="project" value="UniProtKB-KW"/>
</dbReference>
<evidence type="ECO:0000256" key="8">
    <source>
        <dbReference type="ARBA" id="ARBA00023306"/>
    </source>
</evidence>
<evidence type="ECO:0000256" key="6">
    <source>
        <dbReference type="ARBA" id="ARBA00022776"/>
    </source>
</evidence>
<dbReference type="SUPFAM" id="SSF47576">
    <property type="entry name" value="Calponin-homology domain, CH-domain"/>
    <property type="match status" value="1"/>
</dbReference>
<dbReference type="InterPro" id="IPR027328">
    <property type="entry name" value="MAPRE"/>
</dbReference>
<evidence type="ECO:0000256" key="4">
    <source>
        <dbReference type="ARBA" id="ARBA00022618"/>
    </source>
</evidence>
<reference evidence="12" key="1">
    <citation type="journal article" date="2017" name="Ticks Tick Borne Dis.">
        <title>An insight into the sialome of Hyalomma excavatum.</title>
        <authorList>
            <person name="Ribeiro J.M."/>
            <person name="Slovak M."/>
            <person name="Francischetti I.M."/>
        </authorList>
    </citation>
    <scope>NUCLEOTIDE SEQUENCE</scope>
    <source>
        <strain evidence="12">Samish</strain>
        <tissue evidence="12">Salivary glands</tissue>
    </source>
</reference>
<comment type="similarity">
    <text evidence="2">Belongs to the MAPRE family.</text>
</comment>
<evidence type="ECO:0000256" key="5">
    <source>
        <dbReference type="ARBA" id="ARBA00022701"/>
    </source>
</evidence>